<keyword evidence="4" id="KW-0677">Repeat</keyword>
<sequence length="865" mass="96116">MLKKPMLTPSRNANYRKGNVQSGDRYIGVRSEEQLKLAHHLLNSDNTSSMLNDSPATKLERESKFKLMRVESSKENALTNDDRVCAFRKGLAPSATNRVRQPVRVIYSCSDPTTHAKRSRRHICKSPERILDAPGISDNFYASLADWSSASVVAVALGQSIYLWDSHTGNAKLLIEFQDEASPTLVKWSHEGQYLSVGLSNGDLKIFDIRKNKCLRTINVQSHRIACGDWTKAGILSYGTRSGRIYHHDVRIQNSLISAFDYHSYEVCGLKWSNDEKYLTAGGADAVVNVWEHSQTCTSNAQPLWSFNDHSAVVKAIEYVPFLGIAGSNIVATGGGTNDHTVRLWNLTTGTLISTLDTGSQVSAILFSKPYKEMITGHGNPNCGVRVWRYNSSKGFEFIANLKSSDKRILGLCQNPDRSYVMSTSEDETMHLWRCWKSDSSMTSNLSQSRNGSQSSASDISDLMYNIQSSKENALTNDDRVCAFRKGLAPSATNRVRQPVRVIYSCSDPTTHAKRSRRHICKSPERILDAPGISDNFYASLADWSSASVVAVALGQSIYLWDSHTGNAKLLIEFQDEASPTLVKWSHEGQYLSVGLSNGDLKIFDIRKNKCLRTINVQSHRIACGDWTKAGILSYGTRSGRIYHHDVRIQNSLISAFDYHSYEVCGLKWSNDEKYLTAGGADAVVNVWEHSQTCTSNAQPLWSFNDHSAVVKAIEYVPFLGIAGSNIVATGGGTNDHTVRLWNLTTGTLISTLDTGSQVSAILFSKPYKEMITGHGNPNCGVRVWRYNSSKGFEFIANLKSSDKRILGLCQNPDRSYVMSTSEDETMHLWRCWKSDSSMTSNLSQSRNGSQSSASDISDLMYNIR</sequence>
<protein>
    <submittedName>
        <fullName evidence="9">Anaphase-promoting complex subunit 4 WD40 domain-containing protein</fullName>
    </submittedName>
</protein>
<dbReference type="GO" id="GO:0010997">
    <property type="term" value="F:anaphase-promoting complex binding"/>
    <property type="evidence" value="ECO:0007669"/>
    <property type="project" value="InterPro"/>
</dbReference>
<organism evidence="9 10">
    <name type="scientific">Ditylenchus destructor</name>
    <dbReference type="NCBI Taxonomy" id="166010"/>
    <lineage>
        <taxon>Eukaryota</taxon>
        <taxon>Metazoa</taxon>
        <taxon>Ecdysozoa</taxon>
        <taxon>Nematoda</taxon>
        <taxon>Chromadorea</taxon>
        <taxon>Rhabditida</taxon>
        <taxon>Tylenchina</taxon>
        <taxon>Tylenchomorpha</taxon>
        <taxon>Sphaerularioidea</taxon>
        <taxon>Anguinidae</taxon>
        <taxon>Anguininae</taxon>
        <taxon>Ditylenchus</taxon>
    </lineage>
</organism>
<evidence type="ECO:0000256" key="4">
    <source>
        <dbReference type="ARBA" id="ARBA00022737"/>
    </source>
</evidence>
<evidence type="ECO:0000256" key="7">
    <source>
        <dbReference type="PROSITE-ProRule" id="PRU00221"/>
    </source>
</evidence>
<evidence type="ECO:0000256" key="3">
    <source>
        <dbReference type="ARBA" id="ARBA00022618"/>
    </source>
</evidence>
<dbReference type="PANTHER" id="PTHR19918">
    <property type="entry name" value="CELL DIVISION CYCLE 20 CDC20 FIZZY -RELATED"/>
    <property type="match status" value="1"/>
</dbReference>
<dbReference type="PROSITE" id="PS50082">
    <property type="entry name" value="WD_REPEATS_2"/>
    <property type="match status" value="4"/>
</dbReference>
<evidence type="ECO:0000256" key="2">
    <source>
        <dbReference type="ARBA" id="ARBA00022574"/>
    </source>
</evidence>
<keyword evidence="10" id="KW-1185">Reference proteome</keyword>
<dbReference type="EMBL" id="JAKKPZ010000003">
    <property type="protein sequence ID" value="KAI1723772.1"/>
    <property type="molecule type" value="Genomic_DNA"/>
</dbReference>
<dbReference type="Pfam" id="PF24807">
    <property type="entry name" value="WD40_CDC20-Fz"/>
    <property type="match status" value="2"/>
</dbReference>
<feature type="repeat" description="WD" evidence="7">
    <location>
        <begin position="657"/>
        <end position="689"/>
    </location>
</feature>
<feature type="repeat" description="WD" evidence="7">
    <location>
        <begin position="733"/>
        <end position="752"/>
    </location>
</feature>
<accession>A0AAD4R8G0</accession>
<feature type="domain" description="CDC20/Fizzy WD40" evidence="8">
    <location>
        <begin position="528"/>
        <end position="830"/>
    </location>
</feature>
<dbReference type="GO" id="GO:0031145">
    <property type="term" value="P:anaphase-promoting complex-dependent catabolic process"/>
    <property type="evidence" value="ECO:0007669"/>
    <property type="project" value="TreeGrafter"/>
</dbReference>
<dbReference type="Gene3D" id="2.130.10.10">
    <property type="entry name" value="YVTN repeat-like/Quinoprotein amine dehydrogenase"/>
    <property type="match status" value="2"/>
</dbReference>
<dbReference type="AlphaFoldDB" id="A0AAD4R8G0"/>
<feature type="repeat" description="WD" evidence="7">
    <location>
        <begin position="260"/>
        <end position="292"/>
    </location>
</feature>
<dbReference type="GO" id="GO:0005680">
    <property type="term" value="C:anaphase-promoting complex"/>
    <property type="evidence" value="ECO:0007669"/>
    <property type="project" value="TreeGrafter"/>
</dbReference>
<feature type="repeat" description="WD" evidence="7">
    <location>
        <begin position="336"/>
        <end position="355"/>
    </location>
</feature>
<dbReference type="PROSITE" id="PS50294">
    <property type="entry name" value="WD_REPEATS_REGION"/>
    <property type="match status" value="2"/>
</dbReference>
<reference evidence="9" key="1">
    <citation type="submission" date="2022-01" db="EMBL/GenBank/DDBJ databases">
        <title>Genome Sequence Resource for Two Populations of Ditylenchus destructor, the Migratory Endoparasitic Phytonematode.</title>
        <authorList>
            <person name="Zhang H."/>
            <person name="Lin R."/>
            <person name="Xie B."/>
        </authorList>
    </citation>
    <scope>NUCLEOTIDE SEQUENCE</scope>
    <source>
        <strain evidence="9">BazhouSP</strain>
    </source>
</reference>
<dbReference type="SMART" id="SM00320">
    <property type="entry name" value="WD40"/>
    <property type="match status" value="12"/>
</dbReference>
<dbReference type="PANTHER" id="PTHR19918:SF8">
    <property type="entry name" value="FI02843P"/>
    <property type="match status" value="1"/>
</dbReference>
<evidence type="ECO:0000256" key="6">
    <source>
        <dbReference type="ARBA" id="ARBA00023306"/>
    </source>
</evidence>
<dbReference type="InterPro" id="IPR015943">
    <property type="entry name" value="WD40/YVTN_repeat-like_dom_sf"/>
</dbReference>
<comment type="similarity">
    <text evidence="1">Belongs to the WD repeat CDC20/Fizzy family.</text>
</comment>
<keyword evidence="6" id="KW-0131">Cell cycle</keyword>
<keyword evidence="3" id="KW-0132">Cell division</keyword>
<evidence type="ECO:0000313" key="10">
    <source>
        <dbReference type="Proteomes" id="UP001201812"/>
    </source>
</evidence>
<dbReference type="GO" id="GO:1990757">
    <property type="term" value="F:ubiquitin ligase activator activity"/>
    <property type="evidence" value="ECO:0007669"/>
    <property type="project" value="TreeGrafter"/>
</dbReference>
<dbReference type="GO" id="GO:1905786">
    <property type="term" value="P:positive regulation of anaphase-promoting complex-dependent catabolic process"/>
    <property type="evidence" value="ECO:0007669"/>
    <property type="project" value="TreeGrafter"/>
</dbReference>
<dbReference type="InterPro" id="IPR033010">
    <property type="entry name" value="Cdc20/Fizzy"/>
</dbReference>
<keyword evidence="2 7" id="KW-0853">WD repeat</keyword>
<feature type="domain" description="CDC20/Fizzy WD40" evidence="8">
    <location>
        <begin position="131"/>
        <end position="433"/>
    </location>
</feature>
<dbReference type="GO" id="GO:0051301">
    <property type="term" value="P:cell division"/>
    <property type="evidence" value="ECO:0007669"/>
    <property type="project" value="UniProtKB-KW"/>
</dbReference>
<evidence type="ECO:0000256" key="5">
    <source>
        <dbReference type="ARBA" id="ARBA00022776"/>
    </source>
</evidence>
<keyword evidence="5" id="KW-0498">Mitosis</keyword>
<comment type="caution">
    <text evidence="9">The sequence shown here is derived from an EMBL/GenBank/DDBJ whole genome shotgun (WGS) entry which is preliminary data.</text>
</comment>
<evidence type="ECO:0000259" key="8">
    <source>
        <dbReference type="Pfam" id="PF24807"/>
    </source>
</evidence>
<dbReference type="InterPro" id="IPR036322">
    <property type="entry name" value="WD40_repeat_dom_sf"/>
</dbReference>
<name>A0AAD4R8G0_9BILA</name>
<evidence type="ECO:0000313" key="9">
    <source>
        <dbReference type="EMBL" id="KAI1723772.1"/>
    </source>
</evidence>
<dbReference type="InterPro" id="IPR001680">
    <property type="entry name" value="WD40_rpt"/>
</dbReference>
<dbReference type="Proteomes" id="UP001201812">
    <property type="component" value="Unassembled WGS sequence"/>
</dbReference>
<evidence type="ECO:0000256" key="1">
    <source>
        <dbReference type="ARBA" id="ARBA00006445"/>
    </source>
</evidence>
<proteinExistence type="inferred from homology"/>
<dbReference type="InterPro" id="IPR056150">
    <property type="entry name" value="WD40_CDC20-Fz"/>
</dbReference>
<gene>
    <name evidence="9" type="ORF">DdX_03945</name>
</gene>
<dbReference type="SUPFAM" id="SSF50978">
    <property type="entry name" value="WD40 repeat-like"/>
    <property type="match status" value="2"/>
</dbReference>